<reference evidence="1" key="1">
    <citation type="submission" date="2020-02" db="EMBL/GenBank/DDBJ databases">
        <authorList>
            <person name="Meier V. D."/>
        </authorList>
    </citation>
    <scope>NUCLEOTIDE SEQUENCE</scope>
    <source>
        <strain evidence="1">AVDCRST_MAG92</strain>
    </source>
</reference>
<name>A0A6J4H986_9CYAN</name>
<protein>
    <submittedName>
        <fullName evidence="1">Uncharacterized protein</fullName>
    </submittedName>
</protein>
<sequence>MLSQQSASQRSPFTSADKSYLEETLTECRIKLEFALTTAQGYNRLPDLSTALSDAIAGCQKAIAVINNPQTYQE</sequence>
<gene>
    <name evidence="1" type="ORF">AVDCRST_MAG92-315</name>
</gene>
<dbReference type="EMBL" id="CADCTM010000046">
    <property type="protein sequence ID" value="CAA9216041.1"/>
    <property type="molecule type" value="Genomic_DNA"/>
</dbReference>
<accession>A0A6J4H986</accession>
<dbReference type="AlphaFoldDB" id="A0A6J4H986"/>
<organism evidence="1">
    <name type="scientific">uncultured Coleofasciculus sp</name>
    <dbReference type="NCBI Taxonomy" id="1267456"/>
    <lineage>
        <taxon>Bacteria</taxon>
        <taxon>Bacillati</taxon>
        <taxon>Cyanobacteriota</taxon>
        <taxon>Cyanophyceae</taxon>
        <taxon>Coleofasciculales</taxon>
        <taxon>Coleofasciculaceae</taxon>
        <taxon>Coleofasciculus</taxon>
        <taxon>environmental samples</taxon>
    </lineage>
</organism>
<evidence type="ECO:0000313" key="1">
    <source>
        <dbReference type="EMBL" id="CAA9216041.1"/>
    </source>
</evidence>
<proteinExistence type="predicted"/>